<name>A0A0D0DUE2_9AGAM</name>
<dbReference type="AlphaFoldDB" id="A0A0D0DUE2"/>
<keyword evidence="1" id="KW-0732">Signal</keyword>
<evidence type="ECO:0000313" key="3">
    <source>
        <dbReference type="Proteomes" id="UP000054538"/>
    </source>
</evidence>
<feature type="chain" id="PRO_5002225887" evidence="1">
    <location>
        <begin position="19"/>
        <end position="103"/>
    </location>
</feature>
<proteinExistence type="predicted"/>
<feature type="signal peptide" evidence="1">
    <location>
        <begin position="1"/>
        <end position="18"/>
    </location>
</feature>
<evidence type="ECO:0000313" key="2">
    <source>
        <dbReference type="EMBL" id="KIK92636.1"/>
    </source>
</evidence>
<dbReference type="HOGENOM" id="CLU_2264585_0_0_1"/>
<protein>
    <submittedName>
        <fullName evidence="2">Unplaced genomic scaffold scaffold_437, whole genome shotgun sequence</fullName>
    </submittedName>
</protein>
<gene>
    <name evidence="2" type="ORF">PAXRUDRAFT_562565</name>
</gene>
<dbReference type="Proteomes" id="UP000054538">
    <property type="component" value="Unassembled WGS sequence"/>
</dbReference>
<dbReference type="EMBL" id="KN825259">
    <property type="protein sequence ID" value="KIK92636.1"/>
    <property type="molecule type" value="Genomic_DNA"/>
</dbReference>
<sequence>MTKAWSVVAMITVSIVSSSKVCSRLTVRKWRRHRQNNGLDGTSQGSYLVEVSSATFYRTVGGRSLPTIWKYWHTSRFACLPTRICQDQVATLLVGDLRALQRA</sequence>
<reference evidence="3" key="2">
    <citation type="submission" date="2015-01" db="EMBL/GenBank/DDBJ databases">
        <title>Evolutionary Origins and Diversification of the Mycorrhizal Mutualists.</title>
        <authorList>
            <consortium name="DOE Joint Genome Institute"/>
            <consortium name="Mycorrhizal Genomics Consortium"/>
            <person name="Kohler A."/>
            <person name="Kuo A."/>
            <person name="Nagy L.G."/>
            <person name="Floudas D."/>
            <person name="Copeland A."/>
            <person name="Barry K.W."/>
            <person name="Cichocki N."/>
            <person name="Veneault-Fourrey C."/>
            <person name="LaButti K."/>
            <person name="Lindquist E.A."/>
            <person name="Lipzen A."/>
            <person name="Lundell T."/>
            <person name="Morin E."/>
            <person name="Murat C."/>
            <person name="Riley R."/>
            <person name="Ohm R."/>
            <person name="Sun H."/>
            <person name="Tunlid A."/>
            <person name="Henrissat B."/>
            <person name="Grigoriev I.V."/>
            <person name="Hibbett D.S."/>
            <person name="Martin F."/>
        </authorList>
    </citation>
    <scope>NUCLEOTIDE SEQUENCE [LARGE SCALE GENOMIC DNA]</scope>
    <source>
        <strain evidence="3">Ve08.2h10</strain>
    </source>
</reference>
<keyword evidence="3" id="KW-1185">Reference proteome</keyword>
<dbReference type="InParanoid" id="A0A0D0DUE2"/>
<reference evidence="2 3" key="1">
    <citation type="submission" date="2014-04" db="EMBL/GenBank/DDBJ databases">
        <authorList>
            <consortium name="DOE Joint Genome Institute"/>
            <person name="Kuo A."/>
            <person name="Kohler A."/>
            <person name="Jargeat P."/>
            <person name="Nagy L.G."/>
            <person name="Floudas D."/>
            <person name="Copeland A."/>
            <person name="Barry K.W."/>
            <person name="Cichocki N."/>
            <person name="Veneault-Fourrey C."/>
            <person name="LaButti K."/>
            <person name="Lindquist E.A."/>
            <person name="Lipzen A."/>
            <person name="Lundell T."/>
            <person name="Morin E."/>
            <person name="Murat C."/>
            <person name="Sun H."/>
            <person name="Tunlid A."/>
            <person name="Henrissat B."/>
            <person name="Grigoriev I.V."/>
            <person name="Hibbett D.S."/>
            <person name="Martin F."/>
            <person name="Nordberg H.P."/>
            <person name="Cantor M.N."/>
            <person name="Hua S.X."/>
        </authorList>
    </citation>
    <scope>NUCLEOTIDE SEQUENCE [LARGE SCALE GENOMIC DNA]</scope>
    <source>
        <strain evidence="2 3">Ve08.2h10</strain>
    </source>
</reference>
<accession>A0A0D0DUE2</accession>
<evidence type="ECO:0000256" key="1">
    <source>
        <dbReference type="SAM" id="SignalP"/>
    </source>
</evidence>
<organism evidence="2 3">
    <name type="scientific">Paxillus rubicundulus Ve08.2h10</name>
    <dbReference type="NCBI Taxonomy" id="930991"/>
    <lineage>
        <taxon>Eukaryota</taxon>
        <taxon>Fungi</taxon>
        <taxon>Dikarya</taxon>
        <taxon>Basidiomycota</taxon>
        <taxon>Agaricomycotina</taxon>
        <taxon>Agaricomycetes</taxon>
        <taxon>Agaricomycetidae</taxon>
        <taxon>Boletales</taxon>
        <taxon>Paxilineae</taxon>
        <taxon>Paxillaceae</taxon>
        <taxon>Paxillus</taxon>
    </lineage>
</organism>